<dbReference type="PANTHER" id="PTHR20963:SF8">
    <property type="entry name" value="MULTIPLE INOSITOL POLYPHOSPHATE PHOSPHATASE 1"/>
    <property type="match status" value="1"/>
</dbReference>
<keyword evidence="6" id="KW-1003">Cell membrane</keyword>
<evidence type="ECO:0000313" key="19">
    <source>
        <dbReference type="RefSeq" id="XP_014471654.1"/>
    </source>
</evidence>
<comment type="catalytic activity">
    <reaction evidence="15">
        <text>(2R)-2,3-bisphosphoglycerate + H2O = (2R)-2-phosphoglycerate + phosphate</text>
        <dbReference type="Rhea" id="RHEA:27381"/>
        <dbReference type="ChEBI" id="CHEBI:15377"/>
        <dbReference type="ChEBI" id="CHEBI:43474"/>
        <dbReference type="ChEBI" id="CHEBI:58248"/>
        <dbReference type="ChEBI" id="CHEBI:58289"/>
        <dbReference type="EC" id="3.1.3.80"/>
    </reaction>
    <physiologicalReaction direction="left-to-right" evidence="15">
        <dbReference type="Rhea" id="RHEA:27382"/>
    </physiologicalReaction>
</comment>
<dbReference type="PANTHER" id="PTHR20963">
    <property type="entry name" value="MULTIPLE INOSITOL POLYPHOSPHATE PHOSPHATASE-RELATED"/>
    <property type="match status" value="1"/>
</dbReference>
<keyword evidence="18" id="KW-1185">Reference proteome</keyword>
<dbReference type="GO" id="GO:0034417">
    <property type="term" value="F:bisphosphoglycerate 3-phosphatase activity"/>
    <property type="evidence" value="ECO:0007669"/>
    <property type="project" value="UniProtKB-EC"/>
</dbReference>
<feature type="chain" id="PRO_5028190371" description="Multiple inositol polyphosphate phosphatase 1" evidence="17">
    <location>
        <begin position="26"/>
        <end position="452"/>
    </location>
</feature>
<keyword evidence="16" id="KW-1015">Disulfide bond</keyword>
<comment type="catalytic activity">
    <reaction evidence="13">
        <text>1D-myo-inositol 1,2,4,5,6-pentakisphosphate + H2O = 1D-myo-inositol 1,2,5,6-tetrakisphosphate + phosphate</text>
        <dbReference type="Rhea" id="RHEA:77115"/>
        <dbReference type="ChEBI" id="CHEBI:15377"/>
        <dbReference type="ChEBI" id="CHEBI:43474"/>
        <dbReference type="ChEBI" id="CHEBI:57798"/>
        <dbReference type="ChEBI" id="CHEBI:195535"/>
        <dbReference type="EC" id="3.1.3.62"/>
    </reaction>
    <physiologicalReaction direction="left-to-right" evidence="13">
        <dbReference type="Rhea" id="RHEA:77116"/>
    </physiologicalReaction>
</comment>
<keyword evidence="7 17" id="KW-0732">Signal</keyword>
<evidence type="ECO:0000256" key="12">
    <source>
        <dbReference type="ARBA" id="ARBA00043668"/>
    </source>
</evidence>
<name>A0A6P3X199_DINQU</name>
<dbReference type="OrthoDB" id="6509975at2759"/>
<keyword evidence="9" id="KW-0472">Membrane</keyword>
<evidence type="ECO:0000256" key="9">
    <source>
        <dbReference type="ARBA" id="ARBA00023136"/>
    </source>
</evidence>
<dbReference type="SUPFAM" id="SSF53254">
    <property type="entry name" value="Phosphoglycerate mutase-like"/>
    <property type="match status" value="1"/>
</dbReference>
<dbReference type="GeneID" id="106742854"/>
<dbReference type="Gene3D" id="3.40.50.1240">
    <property type="entry name" value="Phosphoglycerate mutase-like"/>
    <property type="match status" value="1"/>
</dbReference>
<dbReference type="InterPro" id="IPR029033">
    <property type="entry name" value="His_PPase_superfam"/>
</dbReference>
<keyword evidence="10" id="KW-0325">Glycoprotein</keyword>
<dbReference type="EC" id="3.1.3.80" evidence="3"/>
<dbReference type="InterPro" id="IPR000560">
    <property type="entry name" value="His_Pase_clade-2"/>
</dbReference>
<dbReference type="EC" id="3.1.3.62" evidence="4"/>
<dbReference type="GO" id="GO:0003993">
    <property type="term" value="F:acid phosphatase activity"/>
    <property type="evidence" value="ECO:0007669"/>
    <property type="project" value="TreeGrafter"/>
</dbReference>
<evidence type="ECO:0000256" key="16">
    <source>
        <dbReference type="PIRSR" id="PIRSR000894-2"/>
    </source>
</evidence>
<feature type="disulfide bond" evidence="16">
    <location>
        <begin position="64"/>
        <end position="403"/>
    </location>
</feature>
<sequence>MGSSKMHRQLLCCFLLVCLTTDAVSKEDESCYADNRNPYIYTGTTTAYHFVSNNVTERINVPNCKPIYIWMYCRHGTRYANRNRMLSMLNLTYMQDLIVGNHEIMKQRHLCDQDLQNLKNWSPDRGLIARNHKHLTSQGERDLSTLGERFRARYPELFDANKPENYKFRSTNTQRTISSMTSFISGAFGDDFVADMEIDGLMNDSVMIKMISNCRPWLDEMNSTGGIEKLREFIDGPEMAEVVTDVNRRLGFAGRINKDDVFLLYDACRFEKAWQPDRLSPWCAVFDDDDMRVLEYEQDLFHYYHSGYGLKINRQFGCHTVRDMVDRFAKLEQEEEEEDTGKPKGSFIFAHSAGAAQFYTALGIAKDAEHLTAWNYKDMAHRKWRMSLLTPFATNFAAVFHRCDSEDSPFKVAFYLAEKPVTLEGCENGVCDWAKLKETLGPVVGNCDMKLC</sequence>
<evidence type="ECO:0000256" key="2">
    <source>
        <dbReference type="ARBA" id="ARBA00008422"/>
    </source>
</evidence>
<comment type="catalytic activity">
    <reaction evidence="12">
        <text>1D-myo-inositol 1,2,5,6-tetrakisphosphate + H2O = 1D-myo-inositol 1,2,6-trisphosphate + phosphate</text>
        <dbReference type="Rhea" id="RHEA:77119"/>
        <dbReference type="ChEBI" id="CHEBI:15377"/>
        <dbReference type="ChEBI" id="CHEBI:43474"/>
        <dbReference type="ChEBI" id="CHEBI:195535"/>
        <dbReference type="ChEBI" id="CHEBI:195537"/>
        <dbReference type="EC" id="3.1.3.62"/>
    </reaction>
    <physiologicalReaction direction="left-to-right" evidence="12">
        <dbReference type="Rhea" id="RHEA:77120"/>
    </physiologicalReaction>
</comment>
<accession>A0A6P3X199</accession>
<evidence type="ECO:0000256" key="10">
    <source>
        <dbReference type="ARBA" id="ARBA00023180"/>
    </source>
</evidence>
<evidence type="ECO:0000256" key="5">
    <source>
        <dbReference type="ARBA" id="ARBA00018097"/>
    </source>
</evidence>
<dbReference type="Proteomes" id="UP000515204">
    <property type="component" value="Unplaced"/>
</dbReference>
<evidence type="ECO:0000256" key="15">
    <source>
        <dbReference type="ARBA" id="ARBA00043832"/>
    </source>
</evidence>
<evidence type="ECO:0000256" key="11">
    <source>
        <dbReference type="ARBA" id="ARBA00031642"/>
    </source>
</evidence>
<evidence type="ECO:0000256" key="7">
    <source>
        <dbReference type="ARBA" id="ARBA00022729"/>
    </source>
</evidence>
<evidence type="ECO:0000256" key="17">
    <source>
        <dbReference type="SAM" id="SignalP"/>
    </source>
</evidence>
<comment type="subcellular location">
    <subcellularLocation>
        <location evidence="1">Cell membrane</location>
    </subcellularLocation>
</comment>
<dbReference type="RefSeq" id="XP_014471654.1">
    <property type="nucleotide sequence ID" value="XM_014616168.1"/>
</dbReference>
<evidence type="ECO:0000256" key="1">
    <source>
        <dbReference type="ARBA" id="ARBA00004236"/>
    </source>
</evidence>
<evidence type="ECO:0000256" key="3">
    <source>
        <dbReference type="ARBA" id="ARBA00012976"/>
    </source>
</evidence>
<gene>
    <name evidence="19" type="primary">LOC106742854</name>
</gene>
<comment type="catalytic activity">
    <reaction evidence="14">
        <text>1D-myo-inositol hexakisphosphate + H2O = 1D-myo-inositol 1,2,4,5,6-pentakisphosphate + phosphate</text>
        <dbReference type="Rhea" id="RHEA:16989"/>
        <dbReference type="ChEBI" id="CHEBI:15377"/>
        <dbReference type="ChEBI" id="CHEBI:43474"/>
        <dbReference type="ChEBI" id="CHEBI:57798"/>
        <dbReference type="ChEBI" id="CHEBI:58130"/>
        <dbReference type="EC" id="3.1.3.62"/>
    </reaction>
    <physiologicalReaction direction="left-to-right" evidence="14">
        <dbReference type="Rhea" id="RHEA:16990"/>
    </physiologicalReaction>
</comment>
<dbReference type="Pfam" id="PF00328">
    <property type="entry name" value="His_Phos_2"/>
    <property type="match status" value="1"/>
</dbReference>
<evidence type="ECO:0000256" key="13">
    <source>
        <dbReference type="ARBA" id="ARBA00043671"/>
    </source>
</evidence>
<protein>
    <recommendedName>
        <fullName evidence="5">Multiple inositol polyphosphate phosphatase 1</fullName>
        <ecNumber evidence="4">3.1.3.62</ecNumber>
        <ecNumber evidence="3">3.1.3.80</ecNumber>
    </recommendedName>
    <alternativeName>
        <fullName evidence="11">2,3-bisphosphoglycerate 3-phosphatase</fullName>
    </alternativeName>
</protein>
<dbReference type="PIRSF" id="PIRSF000894">
    <property type="entry name" value="Acid_phosphatase"/>
    <property type="match status" value="1"/>
</dbReference>
<dbReference type="AlphaFoldDB" id="A0A6P3X199"/>
<evidence type="ECO:0000256" key="8">
    <source>
        <dbReference type="ARBA" id="ARBA00022801"/>
    </source>
</evidence>
<dbReference type="GO" id="GO:0005886">
    <property type="term" value="C:plasma membrane"/>
    <property type="evidence" value="ECO:0007669"/>
    <property type="project" value="UniProtKB-SubCell"/>
</dbReference>
<proteinExistence type="inferred from homology"/>
<evidence type="ECO:0000256" key="14">
    <source>
        <dbReference type="ARBA" id="ARBA00043691"/>
    </source>
</evidence>
<evidence type="ECO:0000313" key="18">
    <source>
        <dbReference type="Proteomes" id="UP000515204"/>
    </source>
</evidence>
<evidence type="ECO:0000256" key="4">
    <source>
        <dbReference type="ARBA" id="ARBA00013040"/>
    </source>
</evidence>
<comment type="similarity">
    <text evidence="2">Belongs to the histidine acid phosphatase family. MINPP1 subfamily.</text>
</comment>
<keyword evidence="8" id="KW-0378">Hydrolase</keyword>
<dbReference type="GO" id="GO:0052745">
    <property type="term" value="F:inositol phosphate phosphatase activity"/>
    <property type="evidence" value="ECO:0007669"/>
    <property type="project" value="TreeGrafter"/>
</dbReference>
<organism evidence="18 19">
    <name type="scientific">Dinoponera quadriceps</name>
    <name type="common">South American ant</name>
    <dbReference type="NCBI Taxonomy" id="609295"/>
    <lineage>
        <taxon>Eukaryota</taxon>
        <taxon>Metazoa</taxon>
        <taxon>Ecdysozoa</taxon>
        <taxon>Arthropoda</taxon>
        <taxon>Hexapoda</taxon>
        <taxon>Insecta</taxon>
        <taxon>Pterygota</taxon>
        <taxon>Neoptera</taxon>
        <taxon>Endopterygota</taxon>
        <taxon>Hymenoptera</taxon>
        <taxon>Apocrita</taxon>
        <taxon>Aculeata</taxon>
        <taxon>Formicoidea</taxon>
        <taxon>Formicidae</taxon>
        <taxon>Ponerinae</taxon>
        <taxon>Ponerini</taxon>
        <taxon>Dinoponera</taxon>
    </lineage>
</organism>
<dbReference type="CDD" id="cd07061">
    <property type="entry name" value="HP_HAP_like"/>
    <property type="match status" value="1"/>
</dbReference>
<reference evidence="19" key="1">
    <citation type="submission" date="2025-08" db="UniProtKB">
        <authorList>
            <consortium name="RefSeq"/>
        </authorList>
    </citation>
    <scope>IDENTIFICATION</scope>
</reference>
<dbReference type="InterPro" id="IPR016274">
    <property type="entry name" value="Histidine_acid_Pase_euk"/>
</dbReference>
<feature type="disulfide bond" evidence="16">
    <location>
        <begin position="268"/>
        <end position="283"/>
    </location>
</feature>
<feature type="signal peptide" evidence="17">
    <location>
        <begin position="1"/>
        <end position="25"/>
    </location>
</feature>
<dbReference type="KEGG" id="dqu:106742854"/>
<evidence type="ECO:0000256" key="6">
    <source>
        <dbReference type="ARBA" id="ARBA00022475"/>
    </source>
</evidence>